<protein>
    <submittedName>
        <fullName evidence="2">Predicted protein</fullName>
    </submittedName>
</protein>
<dbReference type="InParanoid" id="D2W6E0"/>
<evidence type="ECO:0000256" key="1">
    <source>
        <dbReference type="SAM" id="MobiDB-lite"/>
    </source>
</evidence>
<evidence type="ECO:0000313" key="2">
    <source>
        <dbReference type="EMBL" id="EFC35362.1"/>
    </source>
</evidence>
<reference evidence="2 3" key="1">
    <citation type="journal article" date="2010" name="Cell">
        <title>The genome of Naegleria gruberi illuminates early eukaryotic versatility.</title>
        <authorList>
            <person name="Fritz-Laylin L.K."/>
            <person name="Prochnik S.E."/>
            <person name="Ginger M.L."/>
            <person name="Dacks J.B."/>
            <person name="Carpenter M.L."/>
            <person name="Field M.C."/>
            <person name="Kuo A."/>
            <person name="Paredez A."/>
            <person name="Chapman J."/>
            <person name="Pham J."/>
            <person name="Shu S."/>
            <person name="Neupane R."/>
            <person name="Cipriano M."/>
            <person name="Mancuso J."/>
            <person name="Tu H."/>
            <person name="Salamov A."/>
            <person name="Lindquist E."/>
            <person name="Shapiro H."/>
            <person name="Lucas S."/>
            <person name="Grigoriev I.V."/>
            <person name="Cande W.Z."/>
            <person name="Fulton C."/>
            <person name="Rokhsar D.S."/>
            <person name="Dawson S.C."/>
        </authorList>
    </citation>
    <scope>NUCLEOTIDE SEQUENCE [LARGE SCALE GENOMIC DNA]</scope>
    <source>
        <strain evidence="2 3">NEG-M</strain>
    </source>
</reference>
<organism evidence="3">
    <name type="scientific">Naegleria gruberi</name>
    <name type="common">Amoeba</name>
    <dbReference type="NCBI Taxonomy" id="5762"/>
    <lineage>
        <taxon>Eukaryota</taxon>
        <taxon>Discoba</taxon>
        <taxon>Heterolobosea</taxon>
        <taxon>Tetramitia</taxon>
        <taxon>Eutetramitia</taxon>
        <taxon>Vahlkampfiidae</taxon>
        <taxon>Naegleria</taxon>
    </lineage>
</organism>
<dbReference type="VEuPathDB" id="AmoebaDB:NAEGRDRAFT_54955"/>
<evidence type="ECO:0000313" key="3">
    <source>
        <dbReference type="Proteomes" id="UP000006671"/>
    </source>
</evidence>
<sequence length="365" mass="41525">MRMRTESLSKSRKRDHLVKHFKKMVKLNYLIFAVLICLAIVVSQVRCGGQDCDPSRVGSGIHSLYVEDEEMLNSLMNKKHIVKLTKAGRKNVYRKLTQGRRNSKMLRRLVKRQVARKISHRMTEKRGRIGQSVHNKVSNNNKHAKRTVSNKNRIHKRTVSSKKFHSEGVSSPSNTNKIVSDVKPRETKDIRKPIENANPAPIDTKTPKNVDKMTAQEIINQSIATFDGSVGPSNTKLSNRLVIGKKVILREQDEDYKSRNEQQEVLERIDPSCVACRVDCMKTYSQVSGSVFESCKFQYYYYGCKKQKKCFMATTTSDEIIKGMLGICLLRNGCKLKAEWNSYGVDAAVTGRLLGKLRASNENPE</sequence>
<dbReference type="GeneID" id="8858686"/>
<dbReference type="AlphaFoldDB" id="D2W6E0"/>
<keyword evidence="3" id="KW-1185">Reference proteome</keyword>
<dbReference type="RefSeq" id="XP_002668106.1">
    <property type="nucleotide sequence ID" value="XM_002668060.1"/>
</dbReference>
<accession>D2W6E0</accession>
<feature type="compositionally biased region" description="Polar residues" evidence="1">
    <location>
        <begin position="168"/>
        <end position="178"/>
    </location>
</feature>
<name>D2W6E0_NAEGR</name>
<dbReference type="Proteomes" id="UP000006671">
    <property type="component" value="Unassembled WGS sequence"/>
</dbReference>
<feature type="region of interest" description="Disordered" evidence="1">
    <location>
        <begin position="158"/>
        <end position="186"/>
    </location>
</feature>
<dbReference type="KEGG" id="ngr:NAEGRDRAFT_54955"/>
<gene>
    <name evidence="2" type="ORF">NAEGRDRAFT_54955</name>
</gene>
<proteinExistence type="predicted"/>
<dbReference type="EMBL" id="GG739319">
    <property type="protein sequence ID" value="EFC35362.1"/>
    <property type="molecule type" value="Genomic_DNA"/>
</dbReference>